<evidence type="ECO:0000313" key="1">
    <source>
        <dbReference type="EMBL" id="OSM00257.1"/>
    </source>
</evidence>
<name>A0A1Y2JZD5_9PROT</name>
<evidence type="ECO:0000313" key="2">
    <source>
        <dbReference type="Proteomes" id="UP000194003"/>
    </source>
</evidence>
<organism evidence="1 2">
    <name type="scientific">Magnetofaba australis IT-1</name>
    <dbReference type="NCBI Taxonomy" id="1434232"/>
    <lineage>
        <taxon>Bacteria</taxon>
        <taxon>Pseudomonadati</taxon>
        <taxon>Pseudomonadota</taxon>
        <taxon>Magnetococcia</taxon>
        <taxon>Magnetococcales</taxon>
        <taxon>Magnetococcaceae</taxon>
        <taxon>Magnetofaba</taxon>
    </lineage>
</organism>
<dbReference type="EMBL" id="LVJN01000021">
    <property type="protein sequence ID" value="OSM00257.1"/>
    <property type="molecule type" value="Genomic_DNA"/>
</dbReference>
<keyword evidence="2" id="KW-1185">Reference proteome</keyword>
<gene>
    <name evidence="1" type="ORF">MAIT1_00732</name>
</gene>
<sequence>MNEFANTSKELYITMRITEIGQDHWNLYTFTSLKPTDGFTFHINMKDEELAIKKHDVFVTTKKEMLDICVEKDEMRVECSQWVDGGAGLAVLIADKETGGMEINGDSIMPCNFPKPPGNSGDTHSHSN</sequence>
<proteinExistence type="predicted"/>
<accession>A0A1Y2JZD5</accession>
<dbReference type="Proteomes" id="UP000194003">
    <property type="component" value="Unassembled WGS sequence"/>
</dbReference>
<dbReference type="AlphaFoldDB" id="A0A1Y2JZD5"/>
<comment type="caution">
    <text evidence="1">The sequence shown here is derived from an EMBL/GenBank/DDBJ whole genome shotgun (WGS) entry which is preliminary data.</text>
</comment>
<protein>
    <submittedName>
        <fullName evidence="1">Uncharacterized protein</fullName>
    </submittedName>
</protein>
<reference evidence="1 2" key="1">
    <citation type="journal article" date="2016" name="BMC Genomics">
        <title>Combined genomic and structural analyses of a cultured magnetotactic bacterium reveals its niche adaptation to a dynamic environment.</title>
        <authorList>
            <person name="Araujo A.C."/>
            <person name="Morillo V."/>
            <person name="Cypriano J."/>
            <person name="Teixeira L.C."/>
            <person name="Leao P."/>
            <person name="Lyra S."/>
            <person name="Almeida L.G."/>
            <person name="Bazylinski D.A."/>
            <person name="Vasconcellos A.T."/>
            <person name="Abreu F."/>
            <person name="Lins U."/>
        </authorList>
    </citation>
    <scope>NUCLEOTIDE SEQUENCE [LARGE SCALE GENOMIC DNA]</scope>
    <source>
        <strain evidence="1 2">IT-1</strain>
    </source>
</reference>